<comment type="subcellular location">
    <subcellularLocation>
        <location evidence="1">Cell membrane</location>
        <topology evidence="1">Multi-pass membrane protein</topology>
    </subcellularLocation>
</comment>
<evidence type="ECO:0000256" key="3">
    <source>
        <dbReference type="ARBA" id="ARBA00022475"/>
    </source>
</evidence>
<accession>A0ABU4RR06</accession>
<comment type="caution">
    <text evidence="8">The sequence shown here is derived from an EMBL/GenBank/DDBJ whole genome shotgun (WGS) entry which is preliminary data.</text>
</comment>
<feature type="transmembrane region" description="Helical" evidence="7">
    <location>
        <begin position="84"/>
        <end position="102"/>
    </location>
</feature>
<dbReference type="InterPro" id="IPR006726">
    <property type="entry name" value="PHBA_efflux_AaeB/fusaric-R"/>
</dbReference>
<feature type="transmembrane region" description="Helical" evidence="7">
    <location>
        <begin position="439"/>
        <end position="458"/>
    </location>
</feature>
<feature type="transmembrane region" description="Helical" evidence="7">
    <location>
        <begin position="360"/>
        <end position="381"/>
    </location>
</feature>
<evidence type="ECO:0000256" key="5">
    <source>
        <dbReference type="ARBA" id="ARBA00022989"/>
    </source>
</evidence>
<gene>
    <name evidence="8" type="ORF">SCD90_11105</name>
</gene>
<dbReference type="EMBL" id="JAXAFJ010000006">
    <property type="protein sequence ID" value="MDX6806613.1"/>
    <property type="molecule type" value="Genomic_DNA"/>
</dbReference>
<organism evidence="8 9">
    <name type="scientific">Terrihabitans rhizophilus</name>
    <dbReference type="NCBI Taxonomy" id="3092662"/>
    <lineage>
        <taxon>Bacteria</taxon>
        <taxon>Pseudomonadati</taxon>
        <taxon>Pseudomonadota</taxon>
        <taxon>Alphaproteobacteria</taxon>
        <taxon>Hyphomicrobiales</taxon>
        <taxon>Terrihabitans</taxon>
    </lineage>
</organism>
<feature type="transmembrane region" description="Helical" evidence="7">
    <location>
        <begin position="489"/>
        <end position="511"/>
    </location>
</feature>
<protein>
    <submittedName>
        <fullName evidence="8">FUSC family protein</fullName>
    </submittedName>
</protein>
<evidence type="ECO:0000256" key="4">
    <source>
        <dbReference type="ARBA" id="ARBA00022692"/>
    </source>
</evidence>
<evidence type="ECO:0000313" key="8">
    <source>
        <dbReference type="EMBL" id="MDX6806613.1"/>
    </source>
</evidence>
<feature type="transmembrane region" description="Helical" evidence="7">
    <location>
        <begin position="109"/>
        <end position="127"/>
    </location>
</feature>
<feature type="transmembrane region" description="Helical" evidence="7">
    <location>
        <begin position="139"/>
        <end position="158"/>
    </location>
</feature>
<evidence type="ECO:0000313" key="9">
    <source>
        <dbReference type="Proteomes" id="UP001274321"/>
    </source>
</evidence>
<evidence type="ECO:0000256" key="7">
    <source>
        <dbReference type="SAM" id="Phobius"/>
    </source>
</evidence>
<dbReference type="RefSeq" id="WP_319844741.1">
    <property type="nucleotide sequence ID" value="NZ_JAXAFJ010000006.1"/>
</dbReference>
<sequence>MLFVPRLDELVFSVKTFASAMLALYISLAMDLSRPAWAMGTVFIVAQPLSGALASKALFRGLGTLAGGIFAILTVPNLVNAPELLSLVLSLWVGGCLYFSLLDRTPRSYVFMLAGYTAAIIGFPSVADPHLVFDTAVARVEEITVGIISATVVGRIVLPRHVGTVLLQRLTDWFAGADAWARDAFSGGINAEADQGRLAADVAEMRGLAIHLDFEPHLVGTTRQMHALHGRMLMLMPVLSAIGDRVAVLAREEDGISSELRSLMNDIAEWAEAGPSRGSDHADPLLRRIGAELAAARAVAGRVGVLRLSLLSRLRDYVEIRLELRLLWLHMSQGKGGLPRSLQTGVGNPRGYTAHADRSIAVLSAIGASTATALACLFWIITGWPEGAIAAQMAAVACSILAAQDDPARAIAGFLRNTLWASFVVGIYLFLLLPHVTGFLPLVIVLAPYFLWVGTLMARPATFGLGMALSVNTAVLLGIQAQFSVDFASYLNSTLATVLGMSLAVGVTRIIRFTGVEWRVRHLLRKNWREIAQAAEQGDRLDTRPFAQLMLDRLGLIVPRLSALSADHTTTARDVIADVRVGLNIIDLQGDRHSAPPVRQRVAAVLQAVSAFYRAQIAGQEASRTDLVKAVDVALDAVADTGTDRSAGVVQGLVGIRRALAPDAAPYRRSTREDVEISAHG</sequence>
<dbReference type="PANTHER" id="PTHR30509">
    <property type="entry name" value="P-HYDROXYBENZOIC ACID EFFLUX PUMP SUBUNIT-RELATED"/>
    <property type="match status" value="1"/>
</dbReference>
<reference evidence="8 9" key="1">
    <citation type="submission" date="2023-11" db="EMBL/GenBank/DDBJ databases">
        <authorList>
            <person name="Bao R."/>
        </authorList>
    </citation>
    <scope>NUCLEOTIDE SEQUENCE [LARGE SCALE GENOMIC DNA]</scope>
    <source>
        <strain evidence="8 9">PJ23</strain>
    </source>
</reference>
<dbReference type="Pfam" id="PF04632">
    <property type="entry name" value="FUSC"/>
    <property type="match status" value="1"/>
</dbReference>
<keyword evidence="9" id="KW-1185">Reference proteome</keyword>
<evidence type="ECO:0000256" key="1">
    <source>
        <dbReference type="ARBA" id="ARBA00004651"/>
    </source>
</evidence>
<evidence type="ECO:0000256" key="2">
    <source>
        <dbReference type="ARBA" id="ARBA00022448"/>
    </source>
</evidence>
<keyword evidence="5 7" id="KW-1133">Transmembrane helix</keyword>
<evidence type="ECO:0000256" key="6">
    <source>
        <dbReference type="ARBA" id="ARBA00023136"/>
    </source>
</evidence>
<keyword evidence="2" id="KW-0813">Transport</keyword>
<dbReference type="PANTHER" id="PTHR30509:SF9">
    <property type="entry name" value="MULTIDRUG RESISTANCE PROTEIN MDTO"/>
    <property type="match status" value="1"/>
</dbReference>
<feature type="transmembrane region" description="Helical" evidence="7">
    <location>
        <begin position="12"/>
        <end position="30"/>
    </location>
</feature>
<feature type="transmembrane region" description="Helical" evidence="7">
    <location>
        <begin position="465"/>
        <end position="483"/>
    </location>
</feature>
<proteinExistence type="predicted"/>
<keyword evidence="4 7" id="KW-0812">Transmembrane</keyword>
<dbReference type="Proteomes" id="UP001274321">
    <property type="component" value="Unassembled WGS sequence"/>
</dbReference>
<name>A0ABU4RR06_9HYPH</name>
<feature type="transmembrane region" description="Helical" evidence="7">
    <location>
        <begin position="61"/>
        <end position="78"/>
    </location>
</feature>
<keyword evidence="6 7" id="KW-0472">Membrane</keyword>
<keyword evidence="3" id="KW-1003">Cell membrane</keyword>